<dbReference type="AlphaFoldDB" id="M1DC91"/>
<reference evidence="2" key="2">
    <citation type="submission" date="2015-06" db="UniProtKB">
        <authorList>
            <consortium name="EnsemblPlants"/>
        </authorList>
    </citation>
    <scope>IDENTIFICATION</scope>
    <source>
        <strain evidence="2">DM1-3 516 R44</strain>
    </source>
</reference>
<dbReference type="PaxDb" id="4113-PGSC0003DMT400086666"/>
<feature type="region of interest" description="Disordered" evidence="1">
    <location>
        <begin position="34"/>
        <end position="125"/>
    </location>
</feature>
<reference evidence="3" key="1">
    <citation type="journal article" date="2011" name="Nature">
        <title>Genome sequence and analysis of the tuber crop potato.</title>
        <authorList>
            <consortium name="The Potato Genome Sequencing Consortium"/>
        </authorList>
    </citation>
    <scope>NUCLEOTIDE SEQUENCE [LARGE SCALE GENOMIC DNA]</scope>
    <source>
        <strain evidence="3">cv. DM1-3 516 R44</strain>
    </source>
</reference>
<proteinExistence type="predicted"/>
<sequence length="125" mass="13838">MNDHGSDNDSHYGQNDNMVDLNDMHMNIIQTAGAIQEMTQTKGKKMVTSDNEIDRDSPLPPPPKKQKGISINEPLEAPRAQQTNPQIPTNRGKKVRNNIATKQVNECSKIASPPQDPNYASHVLP</sequence>
<dbReference type="InParanoid" id="M1DC91"/>
<dbReference type="HOGENOM" id="CLU_1996637_0_0_1"/>
<name>M1DC91_SOLTU</name>
<dbReference type="Proteomes" id="UP000011115">
    <property type="component" value="Unassembled WGS sequence"/>
</dbReference>
<evidence type="ECO:0000313" key="2">
    <source>
        <dbReference type="EnsemblPlants" id="PGSC0003DMT400086666"/>
    </source>
</evidence>
<keyword evidence="3" id="KW-1185">Reference proteome</keyword>
<evidence type="ECO:0000256" key="1">
    <source>
        <dbReference type="SAM" id="MobiDB-lite"/>
    </source>
</evidence>
<dbReference type="EnsemblPlants" id="PGSC0003DMT400086666">
    <property type="protein sequence ID" value="PGSC0003DMT400086666"/>
    <property type="gene ID" value="PGSC0003DMG400036237"/>
</dbReference>
<organism evidence="2 3">
    <name type="scientific">Solanum tuberosum</name>
    <name type="common">Potato</name>
    <dbReference type="NCBI Taxonomy" id="4113"/>
    <lineage>
        <taxon>Eukaryota</taxon>
        <taxon>Viridiplantae</taxon>
        <taxon>Streptophyta</taxon>
        <taxon>Embryophyta</taxon>
        <taxon>Tracheophyta</taxon>
        <taxon>Spermatophyta</taxon>
        <taxon>Magnoliopsida</taxon>
        <taxon>eudicotyledons</taxon>
        <taxon>Gunneridae</taxon>
        <taxon>Pentapetalae</taxon>
        <taxon>asterids</taxon>
        <taxon>lamiids</taxon>
        <taxon>Solanales</taxon>
        <taxon>Solanaceae</taxon>
        <taxon>Solanoideae</taxon>
        <taxon>Solaneae</taxon>
        <taxon>Solanum</taxon>
    </lineage>
</organism>
<accession>M1DC91</accession>
<feature type="compositionally biased region" description="Polar residues" evidence="1">
    <location>
        <begin position="80"/>
        <end position="89"/>
    </location>
</feature>
<evidence type="ECO:0000313" key="3">
    <source>
        <dbReference type="Proteomes" id="UP000011115"/>
    </source>
</evidence>
<protein>
    <submittedName>
        <fullName evidence="2">Uncharacterized protein</fullName>
    </submittedName>
</protein>
<dbReference type="Gramene" id="PGSC0003DMT400086666">
    <property type="protein sequence ID" value="PGSC0003DMT400086666"/>
    <property type="gene ID" value="PGSC0003DMG400036237"/>
</dbReference>